<keyword evidence="1" id="KW-0802">TPR repeat</keyword>
<evidence type="ECO:0000313" key="3">
    <source>
        <dbReference type="EMBL" id="EYF06624.1"/>
    </source>
</evidence>
<dbReference type="AlphaFoldDB" id="A0A017TBM4"/>
<accession>A0A017TBM4</accession>
<evidence type="ECO:0000256" key="2">
    <source>
        <dbReference type="SAM" id="MobiDB-lite"/>
    </source>
</evidence>
<name>A0A017TBM4_9BACT</name>
<feature type="compositionally biased region" description="Basic and acidic residues" evidence="2">
    <location>
        <begin position="44"/>
        <end position="87"/>
    </location>
</feature>
<reference evidence="3 4" key="1">
    <citation type="submission" date="2013-05" db="EMBL/GenBank/DDBJ databases">
        <title>Genome assembly of Chondromyces apiculatus DSM 436.</title>
        <authorList>
            <person name="Sharma G."/>
            <person name="Khatri I."/>
            <person name="Kaur C."/>
            <person name="Mayilraj S."/>
            <person name="Subramanian S."/>
        </authorList>
    </citation>
    <scope>NUCLEOTIDE SEQUENCE [LARGE SCALE GENOMIC DNA]</scope>
    <source>
        <strain evidence="3 4">DSM 436</strain>
    </source>
</reference>
<proteinExistence type="predicted"/>
<feature type="region of interest" description="Disordered" evidence="2">
    <location>
        <begin position="16"/>
        <end position="125"/>
    </location>
</feature>
<comment type="caution">
    <text evidence="3">The sequence shown here is derived from an EMBL/GenBank/DDBJ whole genome shotgun (WGS) entry which is preliminary data.</text>
</comment>
<sequence length="404" mass="44135">MTVKRDLKRIIRARMARTGEPFSKARQHVLRTRRDPQATPPETAGHRVEHAQGEHGRGEHGRGEHGRGEHAQGEHGRGGHAQDEHAPGGHAPGEVAHGEQVQGDAAGGESPEGASAGEASTPPKKRAAVIVEAAVLRRGARSARVRVLATGEEITVRARDLWHVMPGHVVTLALSRRWRQRGHHYAAGEVREARIDVAALGLPPLGVLARGPLLVDATRERMATEQERAMTASLRALLAKSEAPGRVSWEMAEVPARVRREDGDEEDPILASLERKRGGDLAGAVRVLMDLVAREVRCLDAHAHLGNLVFPSYPEHALLHYEIGVALGDHALPPGFTGALPWQIGSNRPFLRCLHGKGLSLWRLGRRDEAARVFERLLWLNPRDEQGAARCFLDIEAGRAWEAI</sequence>
<organism evidence="3 4">
    <name type="scientific">Chondromyces apiculatus DSM 436</name>
    <dbReference type="NCBI Taxonomy" id="1192034"/>
    <lineage>
        <taxon>Bacteria</taxon>
        <taxon>Pseudomonadati</taxon>
        <taxon>Myxococcota</taxon>
        <taxon>Polyangia</taxon>
        <taxon>Polyangiales</taxon>
        <taxon>Polyangiaceae</taxon>
        <taxon>Chondromyces</taxon>
    </lineage>
</organism>
<protein>
    <submittedName>
        <fullName evidence="3">Uncharacterized protein</fullName>
    </submittedName>
</protein>
<keyword evidence="4" id="KW-1185">Reference proteome</keyword>
<dbReference type="PROSITE" id="PS50005">
    <property type="entry name" value="TPR"/>
    <property type="match status" value="1"/>
</dbReference>
<feature type="repeat" description="TPR" evidence="1">
    <location>
        <begin position="351"/>
        <end position="384"/>
    </location>
</feature>
<evidence type="ECO:0000256" key="1">
    <source>
        <dbReference type="PROSITE-ProRule" id="PRU00339"/>
    </source>
</evidence>
<evidence type="ECO:0000313" key="4">
    <source>
        <dbReference type="Proteomes" id="UP000019678"/>
    </source>
</evidence>
<dbReference type="STRING" id="1192034.CAP_1754"/>
<feature type="compositionally biased region" description="Low complexity" evidence="2">
    <location>
        <begin position="103"/>
        <end position="120"/>
    </location>
</feature>
<gene>
    <name evidence="3" type="ORF">CAP_1754</name>
</gene>
<dbReference type="InterPro" id="IPR019734">
    <property type="entry name" value="TPR_rpt"/>
</dbReference>
<dbReference type="EMBL" id="ASRX01000015">
    <property type="protein sequence ID" value="EYF06624.1"/>
    <property type="molecule type" value="Genomic_DNA"/>
</dbReference>
<dbReference type="Proteomes" id="UP000019678">
    <property type="component" value="Unassembled WGS sequence"/>
</dbReference>
<dbReference type="eggNOG" id="COG0457">
    <property type="taxonomic scope" value="Bacteria"/>
</dbReference>